<evidence type="ECO:0000256" key="1">
    <source>
        <dbReference type="ARBA" id="ARBA00009887"/>
    </source>
</evidence>
<dbReference type="VEuPathDB" id="VectorBase:MDOMA2_020788"/>
<organism evidence="3">
    <name type="scientific">Musca domestica</name>
    <name type="common">House fly</name>
    <dbReference type="NCBI Taxonomy" id="7370"/>
    <lineage>
        <taxon>Eukaryota</taxon>
        <taxon>Metazoa</taxon>
        <taxon>Ecdysozoa</taxon>
        <taxon>Arthropoda</taxon>
        <taxon>Hexapoda</taxon>
        <taxon>Insecta</taxon>
        <taxon>Pterygota</taxon>
        <taxon>Neoptera</taxon>
        <taxon>Endopterygota</taxon>
        <taxon>Diptera</taxon>
        <taxon>Brachycera</taxon>
        <taxon>Muscomorpha</taxon>
        <taxon>Muscoidea</taxon>
        <taxon>Muscidae</taxon>
        <taxon>Musca</taxon>
    </lineage>
</organism>
<evidence type="ECO:0000256" key="2">
    <source>
        <dbReference type="ARBA" id="ARBA00033306"/>
    </source>
</evidence>
<dbReference type="Pfam" id="PF16071">
    <property type="entry name" value="DUF4812"/>
    <property type="match status" value="1"/>
</dbReference>
<dbReference type="PANTHER" id="PTHR34639">
    <property type="entry name" value="PROTEIN FLATTOP"/>
    <property type="match status" value="1"/>
</dbReference>
<dbReference type="InterPro" id="IPR038797">
    <property type="entry name" value="Fltp"/>
</dbReference>
<dbReference type="GO" id="GO:0044782">
    <property type="term" value="P:cilium organization"/>
    <property type="evidence" value="ECO:0007669"/>
    <property type="project" value="TreeGrafter"/>
</dbReference>
<comment type="similarity">
    <text evidence="1">Belongs to the Flattop family.</text>
</comment>
<dbReference type="STRING" id="7370.A0A1I8M240"/>
<protein>
    <recommendedName>
        <fullName evidence="2">Cilia- and flagella-associated protein 126</fullName>
    </recommendedName>
</protein>
<dbReference type="GO" id="GO:0036064">
    <property type="term" value="C:ciliary basal body"/>
    <property type="evidence" value="ECO:0007669"/>
    <property type="project" value="TreeGrafter"/>
</dbReference>
<dbReference type="PANTHER" id="PTHR34639:SF1">
    <property type="entry name" value="PROTEIN FLATTOP"/>
    <property type="match status" value="1"/>
</dbReference>
<dbReference type="AlphaFoldDB" id="A0A1I8M240"/>
<dbReference type="CDD" id="cd23705">
    <property type="entry name" value="Flattop"/>
    <property type="match status" value="1"/>
</dbReference>
<dbReference type="InterPro" id="IPR032084">
    <property type="entry name" value="DUF4812"/>
</dbReference>
<name>A0A1I8M240_MUSDO</name>
<evidence type="ECO:0000313" key="3">
    <source>
        <dbReference type="EnsemblMetazoa" id="MDOA000477-PA"/>
    </source>
</evidence>
<sequence>MAAHYSANQFEQAYASRRLGNWEIPKWQTRDPPRPRQRKGSTQFIANERGHLLDGSKKLNQNPWGNFSGTYQLPDKLTRKFGDEYHKYLTRTNLSQDVPDFGVAGTRLTYPSKCKTLGRVAQPNKPLHSCEKKDSFDLEYVPGDFTSFKDQHPTRESLLENKYNRDYNTEPPLKLDANLLGDHECKSPPNNCEPPPLKLTPILPQTSALVTSNLSPRIQNLDLLNNTLGKFNDTQLSSNVFEDDSAAKMNGTQTITGKPNERCPSPVVPAHTNFELARRMHQTNLMHNPLPDCVADLAFRRLQITGDNPGLALDIEPIASGVGVKTHNAGPTHCTKMKVYRPQTSGVVPRAYNNSDNFRSFSAAPYPDKKVGAMDLAICWDLPAQEPPRPRHVDGSNDSAGPAVFNFVKSPREDPPLNTGRSAGVFTNTLGETGFFDKDILRRKTDFGGHRIQTDEDLDLCRPMPRARSVSRENSACNRIQRLTKQFQSNPDISDQDYKTLREKYLGPGCDFDSSLDPGGCKRPGFFRRARSRICHKVAPEPNCHRHFAEKRMPCKAAFRAGLPRFNAAGHFVSSDSGCSMGSHHHPHSQRVLVVPKPRNPYAKKNYDIDTLVPPFKSYGGGAGEGGYPEHWRLTSVYQQAYKPIQSRRKPLIQTVYK</sequence>
<reference evidence="3" key="1">
    <citation type="submission" date="2020-05" db="UniProtKB">
        <authorList>
            <consortium name="EnsemblMetazoa"/>
        </authorList>
    </citation>
    <scope>IDENTIFICATION</scope>
    <source>
        <strain evidence="3">Aabys</strain>
    </source>
</reference>
<dbReference type="VEuPathDB" id="VectorBase:MDOMA2_009148"/>
<accession>A0A1I8M240</accession>
<dbReference type="eggNOG" id="ENOG502S0E6">
    <property type="taxonomic scope" value="Eukaryota"/>
</dbReference>
<dbReference type="VEuPathDB" id="VectorBase:MDOA000477"/>
<proteinExistence type="inferred from homology"/>
<dbReference type="EnsemblMetazoa" id="MDOA000477-RA">
    <property type="protein sequence ID" value="MDOA000477-PA"/>
    <property type="gene ID" value="MDOA000477"/>
</dbReference>
<dbReference type="Pfam" id="PF22611">
    <property type="entry name" value="CFAP126"/>
    <property type="match status" value="1"/>
</dbReference>